<keyword evidence="3" id="KW-0285">Flavoprotein</keyword>
<dbReference type="PROSITE" id="PS51387">
    <property type="entry name" value="FAD_PCMH"/>
    <property type="match status" value="1"/>
</dbReference>
<dbReference type="InterPro" id="IPR050416">
    <property type="entry name" value="FAD-linked_Oxidoreductase"/>
</dbReference>
<dbReference type="Gene3D" id="3.30.465.10">
    <property type="match status" value="1"/>
</dbReference>
<dbReference type="OrthoDB" id="9983560at2759"/>
<dbReference type="GeneID" id="63774754"/>
<dbReference type="InParanoid" id="A0A1Y2DPP4"/>
<evidence type="ECO:0000259" key="6">
    <source>
        <dbReference type="PROSITE" id="PS51387"/>
    </source>
</evidence>
<evidence type="ECO:0000256" key="2">
    <source>
        <dbReference type="ARBA" id="ARBA00005466"/>
    </source>
</evidence>
<feature type="domain" description="FAD-binding PCMH-type" evidence="6">
    <location>
        <begin position="1"/>
        <end position="141"/>
    </location>
</feature>
<dbReference type="Pfam" id="PF01565">
    <property type="entry name" value="FAD_binding_4"/>
    <property type="match status" value="1"/>
</dbReference>
<comment type="similarity">
    <text evidence="2">Belongs to the oxygen-dependent FAD-linked oxidoreductase family.</text>
</comment>
<dbReference type="RefSeq" id="XP_040713339.1">
    <property type="nucleotide sequence ID" value="XM_040858542.1"/>
</dbReference>
<protein>
    <recommendedName>
        <fullName evidence="6">FAD-binding PCMH-type domain-containing protein</fullName>
    </recommendedName>
</protein>
<keyword evidence="8" id="KW-1185">Reference proteome</keyword>
<dbReference type="GO" id="GO:0071949">
    <property type="term" value="F:FAD binding"/>
    <property type="evidence" value="ECO:0007669"/>
    <property type="project" value="InterPro"/>
</dbReference>
<dbReference type="InterPro" id="IPR006094">
    <property type="entry name" value="Oxid_FAD_bind_N"/>
</dbReference>
<dbReference type="EMBL" id="MCFJ01000010">
    <property type="protein sequence ID" value="ORY61262.1"/>
    <property type="molecule type" value="Genomic_DNA"/>
</dbReference>
<dbReference type="InterPro" id="IPR016169">
    <property type="entry name" value="FAD-bd_PCMH_sub2"/>
</dbReference>
<dbReference type="GO" id="GO:0016491">
    <property type="term" value="F:oxidoreductase activity"/>
    <property type="evidence" value="ECO:0007669"/>
    <property type="project" value="UniProtKB-KW"/>
</dbReference>
<dbReference type="PANTHER" id="PTHR42973">
    <property type="entry name" value="BINDING OXIDOREDUCTASE, PUTATIVE (AFU_ORTHOLOGUE AFUA_1G17690)-RELATED"/>
    <property type="match status" value="1"/>
</dbReference>
<dbReference type="InterPro" id="IPR036318">
    <property type="entry name" value="FAD-bd_PCMH-like_sf"/>
</dbReference>
<dbReference type="Proteomes" id="UP000193689">
    <property type="component" value="Unassembled WGS sequence"/>
</dbReference>
<dbReference type="SUPFAM" id="SSF56176">
    <property type="entry name" value="FAD-binding/transporter-associated domain-like"/>
    <property type="match status" value="1"/>
</dbReference>
<evidence type="ECO:0000256" key="5">
    <source>
        <dbReference type="ARBA" id="ARBA00023002"/>
    </source>
</evidence>
<proteinExistence type="inferred from homology"/>
<name>A0A1Y2DPP4_9PEZI</name>
<comment type="cofactor">
    <cofactor evidence="1">
        <name>FAD</name>
        <dbReference type="ChEBI" id="CHEBI:57692"/>
    </cofactor>
</comment>
<keyword evidence="5" id="KW-0560">Oxidoreductase</keyword>
<evidence type="ECO:0000256" key="4">
    <source>
        <dbReference type="ARBA" id="ARBA00022827"/>
    </source>
</evidence>
<dbReference type="InterPro" id="IPR016166">
    <property type="entry name" value="FAD-bd_PCMH"/>
</dbReference>
<keyword evidence="4" id="KW-0274">FAD</keyword>
<organism evidence="7 8">
    <name type="scientific">Pseudomassariella vexata</name>
    <dbReference type="NCBI Taxonomy" id="1141098"/>
    <lineage>
        <taxon>Eukaryota</taxon>
        <taxon>Fungi</taxon>
        <taxon>Dikarya</taxon>
        <taxon>Ascomycota</taxon>
        <taxon>Pezizomycotina</taxon>
        <taxon>Sordariomycetes</taxon>
        <taxon>Xylariomycetidae</taxon>
        <taxon>Amphisphaeriales</taxon>
        <taxon>Pseudomassariaceae</taxon>
        <taxon>Pseudomassariella</taxon>
    </lineage>
</organism>
<evidence type="ECO:0000313" key="7">
    <source>
        <dbReference type="EMBL" id="ORY61262.1"/>
    </source>
</evidence>
<evidence type="ECO:0000313" key="8">
    <source>
        <dbReference type="Proteomes" id="UP000193689"/>
    </source>
</evidence>
<sequence>MHSTNWVTTPTTQSNVSSADDIVAGLQFAKQHNVRLVVNNTGHDYAGSSTDKGALALWTHNLQGHEVIQNYESSNYTGPAVKLAAGTQGYQAMEYMRAVGYRMVGGECPTVGIAGGHTLLNSKHGMAADSLIEWEVVTPQG</sequence>
<dbReference type="STRING" id="1141098.A0A1Y2DPP4"/>
<accession>A0A1Y2DPP4</accession>
<gene>
    <name evidence="7" type="ORF">BCR38DRAFT_411146</name>
</gene>
<evidence type="ECO:0000256" key="1">
    <source>
        <dbReference type="ARBA" id="ARBA00001974"/>
    </source>
</evidence>
<evidence type="ECO:0000256" key="3">
    <source>
        <dbReference type="ARBA" id="ARBA00022630"/>
    </source>
</evidence>
<reference evidence="7 8" key="1">
    <citation type="submission" date="2016-07" db="EMBL/GenBank/DDBJ databases">
        <title>Pervasive Adenine N6-methylation of Active Genes in Fungi.</title>
        <authorList>
            <consortium name="DOE Joint Genome Institute"/>
            <person name="Mondo S.J."/>
            <person name="Dannebaum R.O."/>
            <person name="Kuo R.C."/>
            <person name="Labutti K."/>
            <person name="Haridas S."/>
            <person name="Kuo A."/>
            <person name="Salamov A."/>
            <person name="Ahrendt S.R."/>
            <person name="Lipzen A."/>
            <person name="Sullivan W."/>
            <person name="Andreopoulos W.B."/>
            <person name="Clum A."/>
            <person name="Lindquist E."/>
            <person name="Daum C."/>
            <person name="Ramamoorthy G.K."/>
            <person name="Gryganskyi A."/>
            <person name="Culley D."/>
            <person name="Magnuson J.K."/>
            <person name="James T.Y."/>
            <person name="O'Malley M.A."/>
            <person name="Stajich J.E."/>
            <person name="Spatafora J.W."/>
            <person name="Visel A."/>
            <person name="Grigoriev I.V."/>
        </authorList>
    </citation>
    <scope>NUCLEOTIDE SEQUENCE [LARGE SCALE GENOMIC DNA]</scope>
    <source>
        <strain evidence="7 8">CBS 129021</strain>
    </source>
</reference>
<dbReference type="PANTHER" id="PTHR42973:SF39">
    <property type="entry name" value="FAD-BINDING PCMH-TYPE DOMAIN-CONTAINING PROTEIN"/>
    <property type="match status" value="1"/>
</dbReference>
<dbReference type="AlphaFoldDB" id="A0A1Y2DPP4"/>
<comment type="caution">
    <text evidence="7">The sequence shown here is derived from an EMBL/GenBank/DDBJ whole genome shotgun (WGS) entry which is preliminary data.</text>
</comment>